<dbReference type="GO" id="GO:0005524">
    <property type="term" value="F:ATP binding"/>
    <property type="evidence" value="ECO:0007669"/>
    <property type="project" value="UniProtKB-KW"/>
</dbReference>
<evidence type="ECO:0000313" key="13">
    <source>
        <dbReference type="Proteomes" id="UP000023775"/>
    </source>
</evidence>
<gene>
    <name evidence="12" type="ORF">G114_07047</name>
</gene>
<dbReference type="Proteomes" id="UP000023775">
    <property type="component" value="Unassembled WGS sequence"/>
</dbReference>
<comment type="catalytic activity">
    <reaction evidence="1">
        <text>Endonucleolytic cleavage of DNA to give random double-stranded fragments with terminal 5'-phosphates, ATP is simultaneously hydrolyzed.</text>
        <dbReference type="EC" id="3.1.21.3"/>
    </reaction>
</comment>
<keyword evidence="4" id="KW-0540">Nuclease</keyword>
<evidence type="ECO:0000256" key="1">
    <source>
        <dbReference type="ARBA" id="ARBA00000851"/>
    </source>
</evidence>
<dbReference type="GO" id="GO:0003677">
    <property type="term" value="F:DNA binding"/>
    <property type="evidence" value="ECO:0007669"/>
    <property type="project" value="UniProtKB-KW"/>
</dbReference>
<dbReference type="InterPro" id="IPR007409">
    <property type="entry name" value="Restrct_endonuc_type1_HsdR_N"/>
</dbReference>
<name>N9VM75_9GAMM</name>
<keyword evidence="13" id="KW-1185">Reference proteome</keyword>
<dbReference type="PATRIC" id="fig|1268237.3.peg.1390"/>
<dbReference type="Gene3D" id="3.90.1570.50">
    <property type="match status" value="1"/>
</dbReference>
<evidence type="ECO:0000256" key="5">
    <source>
        <dbReference type="ARBA" id="ARBA00022741"/>
    </source>
</evidence>
<dbReference type="InterPro" id="IPR051268">
    <property type="entry name" value="Type-I_R_enzyme_R_subunit"/>
</dbReference>
<keyword evidence="10" id="KW-0238">DNA-binding</keyword>
<dbReference type="PANTHER" id="PTHR30195:SF15">
    <property type="entry name" value="TYPE I RESTRICTION ENZYME HINDI ENDONUCLEASE SUBUNIT"/>
    <property type="match status" value="1"/>
</dbReference>
<dbReference type="PANTHER" id="PTHR30195">
    <property type="entry name" value="TYPE I SITE-SPECIFIC DEOXYRIBONUCLEASE PROTEIN SUBUNIT M AND R"/>
    <property type="match status" value="1"/>
</dbReference>
<evidence type="ECO:0000256" key="8">
    <source>
        <dbReference type="ARBA" id="ARBA00022801"/>
    </source>
</evidence>
<evidence type="ECO:0000256" key="6">
    <source>
        <dbReference type="ARBA" id="ARBA00022747"/>
    </source>
</evidence>
<evidence type="ECO:0000256" key="3">
    <source>
        <dbReference type="ARBA" id="ARBA00012654"/>
    </source>
</evidence>
<dbReference type="EC" id="3.1.21.3" evidence="3"/>
<keyword evidence="7" id="KW-0255">Endonuclease</keyword>
<dbReference type="Pfam" id="PF04313">
    <property type="entry name" value="HSDR_N"/>
    <property type="match status" value="1"/>
</dbReference>
<evidence type="ECO:0000313" key="12">
    <source>
        <dbReference type="EMBL" id="ENY72673.1"/>
    </source>
</evidence>
<sequence length="103" mass="11558">MDEVLIPRVLRQLYDANKEVYRLLRYGVKEKSGAGEQNQTVWLVDWANPEANDFAIAEEVTVAGENTKRPDLVLYVNGIALGVIELKRSTVSIGEGIRQNLDN</sequence>
<keyword evidence="6" id="KW-0680">Restriction system</keyword>
<proteinExistence type="inferred from homology"/>
<comment type="similarity">
    <text evidence="2">Belongs to the HsdR family.</text>
</comment>
<dbReference type="GO" id="GO:0009307">
    <property type="term" value="P:DNA restriction-modification system"/>
    <property type="evidence" value="ECO:0007669"/>
    <property type="project" value="UniProtKB-KW"/>
</dbReference>
<comment type="caution">
    <text evidence="12">The sequence shown here is derived from an EMBL/GenBank/DDBJ whole genome shotgun (WGS) entry which is preliminary data.</text>
</comment>
<dbReference type="eggNOG" id="COG0610">
    <property type="taxonomic scope" value="Bacteria"/>
</dbReference>
<feature type="domain" description="Restriction endonuclease type I HsdR N-terminal" evidence="11">
    <location>
        <begin position="11"/>
        <end position="102"/>
    </location>
</feature>
<keyword evidence="9" id="KW-0067">ATP-binding</keyword>
<dbReference type="GO" id="GO:0009035">
    <property type="term" value="F:type I site-specific deoxyribonuclease activity"/>
    <property type="evidence" value="ECO:0007669"/>
    <property type="project" value="UniProtKB-EC"/>
</dbReference>
<keyword evidence="5" id="KW-0547">Nucleotide-binding</keyword>
<dbReference type="AlphaFoldDB" id="N9VM75"/>
<evidence type="ECO:0000256" key="7">
    <source>
        <dbReference type="ARBA" id="ARBA00022759"/>
    </source>
</evidence>
<protein>
    <recommendedName>
        <fullName evidence="3">type I site-specific deoxyribonuclease</fullName>
        <ecNumber evidence="3">3.1.21.3</ecNumber>
    </recommendedName>
</protein>
<organism evidence="12 13">
    <name type="scientific">Aeromonas diversa CDC 2478-85</name>
    <dbReference type="NCBI Taxonomy" id="1268237"/>
    <lineage>
        <taxon>Bacteria</taxon>
        <taxon>Pseudomonadati</taxon>
        <taxon>Pseudomonadota</taxon>
        <taxon>Gammaproteobacteria</taxon>
        <taxon>Aeromonadales</taxon>
        <taxon>Aeromonadaceae</taxon>
        <taxon>Aeromonas</taxon>
    </lineage>
</organism>
<evidence type="ECO:0000256" key="9">
    <source>
        <dbReference type="ARBA" id="ARBA00022840"/>
    </source>
</evidence>
<evidence type="ECO:0000259" key="11">
    <source>
        <dbReference type="Pfam" id="PF04313"/>
    </source>
</evidence>
<dbReference type="CDD" id="cd22332">
    <property type="entry name" value="HsdR_N"/>
    <property type="match status" value="1"/>
</dbReference>
<reference evidence="12 13" key="1">
    <citation type="journal article" date="2013" name="Genome Announc.">
        <title>Draft Genome Sequence of the Aeromonas diversa Type Strain.</title>
        <authorList>
            <person name="Farfan M."/>
            <person name="Spataro N."/>
            <person name="Sanglas A."/>
            <person name="Albarral V."/>
            <person name="Loren J.G."/>
            <person name="Bosch E."/>
            <person name="Fuste M.C."/>
        </authorList>
    </citation>
    <scope>NUCLEOTIDE SEQUENCE [LARGE SCALE GENOMIC DNA]</scope>
    <source>
        <strain evidence="12 13">2478-85</strain>
    </source>
</reference>
<keyword evidence="8" id="KW-0378">Hydrolase</keyword>
<evidence type="ECO:0000256" key="2">
    <source>
        <dbReference type="ARBA" id="ARBA00008598"/>
    </source>
</evidence>
<evidence type="ECO:0000256" key="4">
    <source>
        <dbReference type="ARBA" id="ARBA00022722"/>
    </source>
</evidence>
<accession>N9VM75</accession>
<evidence type="ECO:0000256" key="10">
    <source>
        <dbReference type="ARBA" id="ARBA00023125"/>
    </source>
</evidence>
<dbReference type="EMBL" id="APVG01000013">
    <property type="protein sequence ID" value="ENY72673.1"/>
    <property type="molecule type" value="Genomic_DNA"/>
</dbReference>